<dbReference type="PANTHER" id="PTHR30250">
    <property type="entry name" value="PST FAMILY PREDICTED COLANIC ACID TRANSPORTER"/>
    <property type="match status" value="1"/>
</dbReference>
<feature type="transmembrane region" description="Helical" evidence="7">
    <location>
        <begin position="305"/>
        <end position="325"/>
    </location>
</feature>
<feature type="transmembrane region" description="Helical" evidence="7">
    <location>
        <begin position="159"/>
        <end position="179"/>
    </location>
</feature>
<evidence type="ECO:0000256" key="2">
    <source>
        <dbReference type="ARBA" id="ARBA00022475"/>
    </source>
</evidence>
<feature type="region of interest" description="Disordered" evidence="6">
    <location>
        <begin position="423"/>
        <end position="442"/>
    </location>
</feature>
<comment type="subcellular location">
    <subcellularLocation>
        <location evidence="1">Cell membrane</location>
        <topology evidence="1">Multi-pass membrane protein</topology>
    </subcellularLocation>
</comment>
<feature type="transmembrane region" description="Helical" evidence="7">
    <location>
        <begin position="337"/>
        <end position="358"/>
    </location>
</feature>
<evidence type="ECO:0000313" key="9">
    <source>
        <dbReference type="Proteomes" id="UP001596413"/>
    </source>
</evidence>
<dbReference type="InterPro" id="IPR050833">
    <property type="entry name" value="Poly_Biosynth_Transport"/>
</dbReference>
<dbReference type="RefSeq" id="WP_386413298.1">
    <property type="nucleotide sequence ID" value="NZ_JBHSZO010000008.1"/>
</dbReference>
<organism evidence="8 9">
    <name type="scientific">Streptomyces polyrhachis</name>
    <dbReference type="NCBI Taxonomy" id="1282885"/>
    <lineage>
        <taxon>Bacteria</taxon>
        <taxon>Bacillati</taxon>
        <taxon>Actinomycetota</taxon>
        <taxon>Actinomycetes</taxon>
        <taxon>Kitasatosporales</taxon>
        <taxon>Streptomycetaceae</taxon>
        <taxon>Streptomyces</taxon>
    </lineage>
</organism>
<dbReference type="EMBL" id="JBHSZO010000008">
    <property type="protein sequence ID" value="MFC7218043.1"/>
    <property type="molecule type" value="Genomic_DNA"/>
</dbReference>
<accession>A0ABW2GES5</accession>
<feature type="transmembrane region" description="Helical" evidence="7">
    <location>
        <begin position="185"/>
        <end position="206"/>
    </location>
</feature>
<evidence type="ECO:0000256" key="3">
    <source>
        <dbReference type="ARBA" id="ARBA00022692"/>
    </source>
</evidence>
<feature type="transmembrane region" description="Helical" evidence="7">
    <location>
        <begin position="370"/>
        <end position="387"/>
    </location>
</feature>
<keyword evidence="2" id="KW-1003">Cell membrane</keyword>
<feature type="compositionally biased region" description="Low complexity" evidence="6">
    <location>
        <begin position="423"/>
        <end position="432"/>
    </location>
</feature>
<feature type="region of interest" description="Disordered" evidence="6">
    <location>
        <begin position="477"/>
        <end position="506"/>
    </location>
</feature>
<evidence type="ECO:0000256" key="4">
    <source>
        <dbReference type="ARBA" id="ARBA00022989"/>
    </source>
</evidence>
<keyword evidence="5 7" id="KW-0472">Membrane</keyword>
<dbReference type="Pfam" id="PF13440">
    <property type="entry name" value="Polysacc_synt_3"/>
    <property type="match status" value="1"/>
</dbReference>
<evidence type="ECO:0000256" key="5">
    <source>
        <dbReference type="ARBA" id="ARBA00023136"/>
    </source>
</evidence>
<proteinExistence type="predicted"/>
<protein>
    <submittedName>
        <fullName evidence="8">Lipopolysaccharide biosynthesis protein</fullName>
    </submittedName>
</protein>
<feature type="transmembrane region" description="Helical" evidence="7">
    <location>
        <begin position="393"/>
        <end position="415"/>
    </location>
</feature>
<name>A0ABW2GES5_9ACTN</name>
<keyword evidence="3 7" id="KW-0812">Transmembrane</keyword>
<dbReference type="PANTHER" id="PTHR30250:SF11">
    <property type="entry name" value="O-ANTIGEN TRANSPORTER-RELATED"/>
    <property type="match status" value="1"/>
</dbReference>
<comment type="caution">
    <text evidence="8">The sequence shown here is derived from an EMBL/GenBank/DDBJ whole genome shotgun (WGS) entry which is preliminary data.</text>
</comment>
<reference evidence="9" key="1">
    <citation type="journal article" date="2019" name="Int. J. Syst. Evol. Microbiol.">
        <title>The Global Catalogue of Microorganisms (GCM) 10K type strain sequencing project: providing services to taxonomists for standard genome sequencing and annotation.</title>
        <authorList>
            <consortium name="The Broad Institute Genomics Platform"/>
            <consortium name="The Broad Institute Genome Sequencing Center for Infectious Disease"/>
            <person name="Wu L."/>
            <person name="Ma J."/>
        </authorList>
    </citation>
    <scope>NUCLEOTIDE SEQUENCE [LARGE SCALE GENOMIC DNA]</scope>
    <source>
        <strain evidence="9">CGMCC 1.13681</strain>
    </source>
</reference>
<feature type="transmembrane region" description="Helical" evidence="7">
    <location>
        <begin position="227"/>
        <end position="255"/>
    </location>
</feature>
<feature type="transmembrane region" description="Helical" evidence="7">
    <location>
        <begin position="95"/>
        <end position="117"/>
    </location>
</feature>
<evidence type="ECO:0000313" key="8">
    <source>
        <dbReference type="EMBL" id="MFC7218043.1"/>
    </source>
</evidence>
<keyword evidence="9" id="KW-1185">Reference proteome</keyword>
<evidence type="ECO:0000256" key="7">
    <source>
        <dbReference type="SAM" id="Phobius"/>
    </source>
</evidence>
<feature type="compositionally biased region" description="Basic and acidic residues" evidence="6">
    <location>
        <begin position="495"/>
        <end position="506"/>
    </location>
</feature>
<feature type="transmembrane region" description="Helical" evidence="7">
    <location>
        <begin position="129"/>
        <end position="147"/>
    </location>
</feature>
<feature type="transmembrane region" description="Helical" evidence="7">
    <location>
        <begin position="20"/>
        <end position="43"/>
    </location>
</feature>
<feature type="transmembrane region" description="Helical" evidence="7">
    <location>
        <begin position="261"/>
        <end position="285"/>
    </location>
</feature>
<keyword evidence="4 7" id="KW-1133">Transmembrane helix</keyword>
<gene>
    <name evidence="8" type="ORF">ACFQLX_07660</name>
</gene>
<dbReference type="Proteomes" id="UP001596413">
    <property type="component" value="Unassembled WGS sequence"/>
</dbReference>
<sequence length="506" mass="53223">MASGHAGRHRQLRSGPDQVFVSSFFLLASTVVTAGLSFLFWVVVARYYSPEQVGLATSLISATTLLAFLSLAGLNSTLIRFPAPEPSRDAQITQSMLLVAVLACAAAGVYLLGLPLYGQKLLFIREDPAWIAAFVLFCACAAVNLLMKSVFIAARTPQFNVLSDGLLQGAAKLALPAALTGLGTAGILGSAGGGFVVAVVSMLLLMRAKLGFRLDFLGRGTRLREQLRFSVASHVSSVVNLAPVMALPLIVLHYLGAAQAGYYFIAFQIASLLNAVSAAVGEAIFAEVSADPSRFGEMMRRSAKIIAVVQVPAVTAVALGGGLLLKVFGGSYADSARDLLCVLALSALAVALNTWACFALKLLRRMKRLILSNLVLAAVSVGLAVLWTPRGLLWVGLAWGAGNLAAGCLASLSLLGSRPSPAAAAPAAPSGPTGHTGPVVPAPAGDGDWLARRLAEDDPTLQLGPWDLGPLRDVYHGAAAPRPREPWKPPTWAAHHYDERPKRRRR</sequence>
<evidence type="ECO:0000256" key="1">
    <source>
        <dbReference type="ARBA" id="ARBA00004651"/>
    </source>
</evidence>
<feature type="transmembrane region" description="Helical" evidence="7">
    <location>
        <begin position="55"/>
        <end position="74"/>
    </location>
</feature>
<evidence type="ECO:0000256" key="6">
    <source>
        <dbReference type="SAM" id="MobiDB-lite"/>
    </source>
</evidence>